<dbReference type="Pfam" id="PF00069">
    <property type="entry name" value="Pkinase"/>
    <property type="match status" value="1"/>
</dbReference>
<dbReference type="EMBL" id="GG662448">
    <property type="protein sequence ID" value="EAS04397.2"/>
    <property type="molecule type" value="Genomic_DNA"/>
</dbReference>
<dbReference type="GO" id="GO:0005737">
    <property type="term" value="C:cytoplasm"/>
    <property type="evidence" value="ECO:0007669"/>
    <property type="project" value="TreeGrafter"/>
</dbReference>
<feature type="binding site" evidence="3">
    <location>
        <position position="57"/>
    </location>
    <ligand>
        <name>ATP</name>
        <dbReference type="ChEBI" id="CHEBI:30616"/>
    </ligand>
</feature>
<dbReference type="PROSITE" id="PS00107">
    <property type="entry name" value="PROTEIN_KINASE_ATP"/>
    <property type="match status" value="1"/>
</dbReference>
<dbReference type="Gene3D" id="1.10.510.10">
    <property type="entry name" value="Transferase(Phosphotransferase) domain 1"/>
    <property type="match status" value="1"/>
</dbReference>
<dbReference type="GO" id="GO:0004674">
    <property type="term" value="F:protein serine/threonine kinase activity"/>
    <property type="evidence" value="ECO:0007669"/>
    <property type="project" value="UniProtKB-KW"/>
</dbReference>
<dbReference type="InterPro" id="IPR008271">
    <property type="entry name" value="Ser/Thr_kinase_AS"/>
</dbReference>
<feature type="domain" description="Protein kinase" evidence="5">
    <location>
        <begin position="30"/>
        <end position="281"/>
    </location>
</feature>
<gene>
    <name evidence="6" type="ORF">TTHERM_00614730</name>
</gene>
<dbReference type="InterPro" id="IPR017441">
    <property type="entry name" value="Protein_kinase_ATP_BS"/>
</dbReference>
<sequence length="347" mass="40481">MGNCVGNSKQMQSDVTNENKVTQFLSKPGYKLENILGEGDYSLVYKASKDNTSVAIKIYKQYKDDYEKENEILKKLKGQDYVIQKVDQIVDKKIKMKAIVTELYDCSLEDIKKLNKFNFIQVIALTYQLLKALQVLNQQNVIHSDIKPANILYSSDKKMFVLSDFGLSHQLKNPKLQNTNYTLMGNIYYQSPEVYNGQKPYTLKVDVFSIGVLVLEILTQNNFDVLKVQKLHTQSLMEAFPELKYHENKNFIQNILSNMVNHVAEKRLDPDQLLYNIEQFQYDENCLKYLKLKPQDCNKEENKKFDTKFFDSKTTPGLIKKVEYTKPNDQQQLQFNQLLISLQKQDK</sequence>
<dbReference type="GO" id="GO:0005634">
    <property type="term" value="C:nucleus"/>
    <property type="evidence" value="ECO:0007669"/>
    <property type="project" value="TreeGrafter"/>
</dbReference>
<organism evidence="6 7">
    <name type="scientific">Tetrahymena thermophila (strain SB210)</name>
    <dbReference type="NCBI Taxonomy" id="312017"/>
    <lineage>
        <taxon>Eukaryota</taxon>
        <taxon>Sar</taxon>
        <taxon>Alveolata</taxon>
        <taxon>Ciliophora</taxon>
        <taxon>Intramacronucleata</taxon>
        <taxon>Oligohymenophorea</taxon>
        <taxon>Hymenostomatida</taxon>
        <taxon>Tetrahymenina</taxon>
        <taxon>Tetrahymenidae</taxon>
        <taxon>Tetrahymena</taxon>
    </lineage>
</organism>
<comment type="similarity">
    <text evidence="4">Belongs to the protein kinase superfamily.</text>
</comment>
<evidence type="ECO:0000256" key="3">
    <source>
        <dbReference type="PROSITE-ProRule" id="PRU10141"/>
    </source>
</evidence>
<dbReference type="eggNOG" id="KOG0666">
    <property type="taxonomic scope" value="Eukaryota"/>
</dbReference>
<dbReference type="GeneID" id="7837768"/>
<protein>
    <submittedName>
        <fullName evidence="6">Kinase domain protein</fullName>
    </submittedName>
</protein>
<evidence type="ECO:0000256" key="2">
    <source>
        <dbReference type="ARBA" id="ARBA00022840"/>
    </source>
</evidence>
<dbReference type="PROSITE" id="PS00108">
    <property type="entry name" value="PROTEIN_KINASE_ST"/>
    <property type="match status" value="1"/>
</dbReference>
<reference evidence="7" key="1">
    <citation type="journal article" date="2006" name="PLoS Biol.">
        <title>Macronuclear genome sequence of the ciliate Tetrahymena thermophila, a model eukaryote.</title>
        <authorList>
            <person name="Eisen J.A."/>
            <person name="Coyne R.S."/>
            <person name="Wu M."/>
            <person name="Wu D."/>
            <person name="Thiagarajan M."/>
            <person name="Wortman J.R."/>
            <person name="Badger J.H."/>
            <person name="Ren Q."/>
            <person name="Amedeo P."/>
            <person name="Jones K.M."/>
            <person name="Tallon L.J."/>
            <person name="Delcher A.L."/>
            <person name="Salzberg S.L."/>
            <person name="Silva J.C."/>
            <person name="Haas B.J."/>
            <person name="Majoros W.H."/>
            <person name="Farzad M."/>
            <person name="Carlton J.M."/>
            <person name="Smith R.K. Jr."/>
            <person name="Garg J."/>
            <person name="Pearlman R.E."/>
            <person name="Karrer K.M."/>
            <person name="Sun L."/>
            <person name="Manning G."/>
            <person name="Elde N.C."/>
            <person name="Turkewitz A.P."/>
            <person name="Asai D.J."/>
            <person name="Wilkes D.E."/>
            <person name="Wang Y."/>
            <person name="Cai H."/>
            <person name="Collins K."/>
            <person name="Stewart B.A."/>
            <person name="Lee S.R."/>
            <person name="Wilamowska K."/>
            <person name="Weinberg Z."/>
            <person name="Ruzzo W.L."/>
            <person name="Wloga D."/>
            <person name="Gaertig J."/>
            <person name="Frankel J."/>
            <person name="Tsao C.-C."/>
            <person name="Gorovsky M.A."/>
            <person name="Keeling P.J."/>
            <person name="Waller R.F."/>
            <person name="Patron N.J."/>
            <person name="Cherry J.M."/>
            <person name="Stover N.A."/>
            <person name="Krieger C.J."/>
            <person name="del Toro C."/>
            <person name="Ryder H.F."/>
            <person name="Williamson S.C."/>
            <person name="Barbeau R.A."/>
            <person name="Hamilton E.P."/>
            <person name="Orias E."/>
        </authorList>
    </citation>
    <scope>NUCLEOTIDE SEQUENCE [LARGE SCALE GENOMIC DNA]</scope>
    <source>
        <strain evidence="7">SB210</strain>
    </source>
</reference>
<proteinExistence type="inferred from homology"/>
<keyword evidence="6" id="KW-0418">Kinase</keyword>
<evidence type="ECO:0000256" key="1">
    <source>
        <dbReference type="ARBA" id="ARBA00022741"/>
    </source>
</evidence>
<dbReference type="GO" id="GO:0044773">
    <property type="term" value="P:mitotic DNA damage checkpoint signaling"/>
    <property type="evidence" value="ECO:0007669"/>
    <property type="project" value="TreeGrafter"/>
</dbReference>
<dbReference type="KEGG" id="tet:TTHERM_00614730"/>
<dbReference type="InterPro" id="IPR011009">
    <property type="entry name" value="Kinase-like_dom_sf"/>
</dbReference>
<keyword evidence="6" id="KW-0808">Transferase</keyword>
<dbReference type="AlphaFoldDB" id="I7M3W0"/>
<dbReference type="PANTHER" id="PTHR44167:SF24">
    <property type="entry name" value="SERINE_THREONINE-PROTEIN KINASE CHK2"/>
    <property type="match status" value="1"/>
</dbReference>
<dbReference type="SUPFAM" id="SSF56112">
    <property type="entry name" value="Protein kinase-like (PK-like)"/>
    <property type="match status" value="1"/>
</dbReference>
<dbReference type="GO" id="GO:0005524">
    <property type="term" value="F:ATP binding"/>
    <property type="evidence" value="ECO:0007669"/>
    <property type="project" value="UniProtKB-UniRule"/>
</dbReference>
<keyword evidence="7" id="KW-1185">Reference proteome</keyword>
<dbReference type="STRING" id="312017.I7M3W0"/>
<dbReference type="SMART" id="SM00220">
    <property type="entry name" value="S_TKc"/>
    <property type="match status" value="1"/>
</dbReference>
<dbReference type="InterPro" id="IPR000719">
    <property type="entry name" value="Prot_kinase_dom"/>
</dbReference>
<dbReference type="Gene3D" id="3.30.200.20">
    <property type="entry name" value="Phosphorylase Kinase, domain 1"/>
    <property type="match status" value="1"/>
</dbReference>
<keyword evidence="4" id="KW-0723">Serine/threonine-protein kinase</keyword>
<dbReference type="InParanoid" id="I7M3W0"/>
<evidence type="ECO:0000313" key="7">
    <source>
        <dbReference type="Proteomes" id="UP000009168"/>
    </source>
</evidence>
<dbReference type="Proteomes" id="UP000009168">
    <property type="component" value="Unassembled WGS sequence"/>
</dbReference>
<dbReference type="RefSeq" id="XP_001024642.2">
    <property type="nucleotide sequence ID" value="XM_001024642.2"/>
</dbReference>
<keyword evidence="1 3" id="KW-0547">Nucleotide-binding</keyword>
<name>I7M3W0_TETTS</name>
<dbReference type="OrthoDB" id="504170at2759"/>
<accession>I7M3W0</accession>
<dbReference type="PANTHER" id="PTHR44167">
    <property type="entry name" value="OVARIAN-SPECIFIC SERINE/THREONINE-PROTEIN KINASE LOK-RELATED"/>
    <property type="match status" value="1"/>
</dbReference>
<dbReference type="PROSITE" id="PS50011">
    <property type="entry name" value="PROTEIN_KINASE_DOM"/>
    <property type="match status" value="1"/>
</dbReference>
<evidence type="ECO:0000256" key="4">
    <source>
        <dbReference type="RuleBase" id="RU000304"/>
    </source>
</evidence>
<evidence type="ECO:0000259" key="5">
    <source>
        <dbReference type="PROSITE" id="PS50011"/>
    </source>
</evidence>
<keyword evidence="2 3" id="KW-0067">ATP-binding</keyword>
<evidence type="ECO:0000313" key="6">
    <source>
        <dbReference type="EMBL" id="EAS04397.2"/>
    </source>
</evidence>